<gene>
    <name evidence="2" type="ORF">Scep_021692</name>
</gene>
<keyword evidence="1" id="KW-0472">Membrane</keyword>
<keyword evidence="1" id="KW-1133">Transmembrane helix</keyword>
<feature type="transmembrane region" description="Helical" evidence="1">
    <location>
        <begin position="12"/>
        <end position="34"/>
    </location>
</feature>
<evidence type="ECO:0000256" key="1">
    <source>
        <dbReference type="SAM" id="Phobius"/>
    </source>
</evidence>
<dbReference type="AlphaFoldDB" id="A0AAP0HX24"/>
<organism evidence="2 3">
    <name type="scientific">Stephania cephalantha</name>
    <dbReference type="NCBI Taxonomy" id="152367"/>
    <lineage>
        <taxon>Eukaryota</taxon>
        <taxon>Viridiplantae</taxon>
        <taxon>Streptophyta</taxon>
        <taxon>Embryophyta</taxon>
        <taxon>Tracheophyta</taxon>
        <taxon>Spermatophyta</taxon>
        <taxon>Magnoliopsida</taxon>
        <taxon>Ranunculales</taxon>
        <taxon>Menispermaceae</taxon>
        <taxon>Menispermoideae</taxon>
        <taxon>Cissampelideae</taxon>
        <taxon>Stephania</taxon>
    </lineage>
</organism>
<reference evidence="2 3" key="1">
    <citation type="submission" date="2024-01" db="EMBL/GenBank/DDBJ databases">
        <title>Genome assemblies of Stephania.</title>
        <authorList>
            <person name="Yang L."/>
        </authorList>
    </citation>
    <scope>NUCLEOTIDE SEQUENCE [LARGE SCALE GENOMIC DNA]</scope>
    <source>
        <strain evidence="2">JXDWG</strain>
        <tissue evidence="2">Leaf</tissue>
    </source>
</reference>
<dbReference type="Proteomes" id="UP001419268">
    <property type="component" value="Unassembled WGS sequence"/>
</dbReference>
<keyword evidence="1" id="KW-0812">Transmembrane</keyword>
<protein>
    <recommendedName>
        <fullName evidence="4">Transmembrane protein</fullName>
    </recommendedName>
</protein>
<comment type="caution">
    <text evidence="2">The sequence shown here is derived from an EMBL/GenBank/DDBJ whole genome shotgun (WGS) entry which is preliminary data.</text>
</comment>
<accession>A0AAP0HX24</accession>
<dbReference type="EMBL" id="JBBNAG010000009">
    <property type="protein sequence ID" value="KAK9104848.1"/>
    <property type="molecule type" value="Genomic_DNA"/>
</dbReference>
<name>A0AAP0HX24_9MAGN</name>
<evidence type="ECO:0008006" key="4">
    <source>
        <dbReference type="Google" id="ProtNLM"/>
    </source>
</evidence>
<evidence type="ECO:0000313" key="3">
    <source>
        <dbReference type="Proteomes" id="UP001419268"/>
    </source>
</evidence>
<keyword evidence="3" id="KW-1185">Reference proteome</keyword>
<proteinExistence type="predicted"/>
<sequence length="49" mass="5837">MGKQERKWRDLIVCLKGFFDFVLCVCVCVLLFSVERWDGFIIRGERVLI</sequence>
<evidence type="ECO:0000313" key="2">
    <source>
        <dbReference type="EMBL" id="KAK9104848.1"/>
    </source>
</evidence>